<dbReference type="PRINTS" id="PR00837">
    <property type="entry name" value="V5TPXLIKE"/>
</dbReference>
<comment type="caution">
    <text evidence="5">The sequence shown here is derived from an EMBL/GenBank/DDBJ whole genome shotgun (WGS) entry which is preliminary data.</text>
</comment>
<keyword evidence="2" id="KW-0568">Pathogenesis-related protein</keyword>
<keyword evidence="3" id="KW-0732">Signal</keyword>
<evidence type="ECO:0000259" key="4">
    <source>
        <dbReference type="SMART" id="SM00198"/>
    </source>
</evidence>
<dbReference type="PRINTS" id="PR00838">
    <property type="entry name" value="V5ALLERGEN"/>
</dbReference>
<dbReference type="Proteomes" id="UP001279734">
    <property type="component" value="Unassembled WGS sequence"/>
</dbReference>
<feature type="domain" description="SCP" evidence="4">
    <location>
        <begin position="31"/>
        <end position="163"/>
    </location>
</feature>
<dbReference type="Pfam" id="PF00188">
    <property type="entry name" value="CAP"/>
    <property type="match status" value="1"/>
</dbReference>
<feature type="chain" id="PRO_5042158502" description="SCP domain-containing protein" evidence="3">
    <location>
        <begin position="21"/>
        <end position="167"/>
    </location>
</feature>
<dbReference type="InterPro" id="IPR002413">
    <property type="entry name" value="V5_allergen-like"/>
</dbReference>
<name>A0AAD3S255_NEPGR</name>
<accession>A0AAD3S255</accession>
<feature type="signal peptide" evidence="3">
    <location>
        <begin position="1"/>
        <end position="20"/>
    </location>
</feature>
<keyword evidence="2" id="KW-0611">Plant defense</keyword>
<dbReference type="FunFam" id="3.40.33.10:FF:000004">
    <property type="entry name" value="CAP, cysteine-rich secretory protein, antigen 5"/>
    <property type="match status" value="1"/>
</dbReference>
<sequence>MRFLHHLLSALAIASAIVLCTDHGLWCQAQNTTQDFLDAHNSARSQVGVPPLVWNLTLATYAQDFADQIKVTCNNTQLSGGPYGENTAAGYGAFTTLDAVSQWVEEKPNYDHSLNSCLNGTECKQYTQVVWRRSKWLGCASILCGAGWPFVVCEYDPPGNVKGEWPY</sequence>
<dbReference type="InterPro" id="IPR035940">
    <property type="entry name" value="CAP_sf"/>
</dbReference>
<evidence type="ECO:0000256" key="2">
    <source>
        <dbReference type="ARBA" id="ARBA00023265"/>
    </source>
</evidence>
<dbReference type="InterPro" id="IPR014044">
    <property type="entry name" value="CAP_dom"/>
</dbReference>
<protein>
    <recommendedName>
        <fullName evidence="4">SCP domain-containing protein</fullName>
    </recommendedName>
</protein>
<keyword evidence="6" id="KW-1185">Reference proteome</keyword>
<dbReference type="InterPro" id="IPR001283">
    <property type="entry name" value="CRISP-related"/>
</dbReference>
<evidence type="ECO:0000256" key="1">
    <source>
        <dbReference type="ARBA" id="ARBA00003143"/>
    </source>
</evidence>
<dbReference type="SMART" id="SM00198">
    <property type="entry name" value="SCP"/>
    <property type="match status" value="1"/>
</dbReference>
<reference evidence="5" key="1">
    <citation type="submission" date="2023-05" db="EMBL/GenBank/DDBJ databases">
        <title>Nepenthes gracilis genome sequencing.</title>
        <authorList>
            <person name="Fukushima K."/>
        </authorList>
    </citation>
    <scope>NUCLEOTIDE SEQUENCE</scope>
    <source>
        <strain evidence="5">SING2019-196</strain>
    </source>
</reference>
<dbReference type="EMBL" id="BSYO01000004">
    <property type="protein sequence ID" value="GMH03063.1"/>
    <property type="molecule type" value="Genomic_DNA"/>
</dbReference>
<comment type="function">
    <text evidence="1">Probably involved in the defense reaction of plants against pathogens.</text>
</comment>
<evidence type="ECO:0000313" key="6">
    <source>
        <dbReference type="Proteomes" id="UP001279734"/>
    </source>
</evidence>
<proteinExistence type="predicted"/>
<gene>
    <name evidence="5" type="ORF">Nepgr_004902</name>
</gene>
<evidence type="ECO:0000256" key="3">
    <source>
        <dbReference type="SAM" id="SignalP"/>
    </source>
</evidence>
<dbReference type="PANTHER" id="PTHR10334">
    <property type="entry name" value="CYSTEINE-RICH SECRETORY PROTEIN-RELATED"/>
    <property type="match status" value="1"/>
</dbReference>
<dbReference type="AlphaFoldDB" id="A0AAD3S255"/>
<dbReference type="Gene3D" id="3.40.33.10">
    <property type="entry name" value="CAP"/>
    <property type="match status" value="1"/>
</dbReference>
<organism evidence="5 6">
    <name type="scientific">Nepenthes gracilis</name>
    <name type="common">Slender pitcher plant</name>
    <dbReference type="NCBI Taxonomy" id="150966"/>
    <lineage>
        <taxon>Eukaryota</taxon>
        <taxon>Viridiplantae</taxon>
        <taxon>Streptophyta</taxon>
        <taxon>Embryophyta</taxon>
        <taxon>Tracheophyta</taxon>
        <taxon>Spermatophyta</taxon>
        <taxon>Magnoliopsida</taxon>
        <taxon>eudicotyledons</taxon>
        <taxon>Gunneridae</taxon>
        <taxon>Pentapetalae</taxon>
        <taxon>Caryophyllales</taxon>
        <taxon>Nepenthaceae</taxon>
        <taxon>Nepenthes</taxon>
    </lineage>
</organism>
<dbReference type="CDD" id="cd05381">
    <property type="entry name" value="CAP_PR-1"/>
    <property type="match status" value="1"/>
</dbReference>
<evidence type="ECO:0000313" key="5">
    <source>
        <dbReference type="EMBL" id="GMH03063.1"/>
    </source>
</evidence>
<dbReference type="SUPFAM" id="SSF55797">
    <property type="entry name" value="PR-1-like"/>
    <property type="match status" value="1"/>
</dbReference>